<evidence type="ECO:0000313" key="8">
    <source>
        <dbReference type="EMBL" id="MDB6186165.1"/>
    </source>
</evidence>
<accession>A0AAW6B6B6</accession>
<dbReference type="GO" id="GO:0004519">
    <property type="term" value="F:endonuclease activity"/>
    <property type="evidence" value="ECO:0007669"/>
    <property type="project" value="UniProtKB-KW"/>
</dbReference>
<keyword evidence="2" id="KW-1277">Toxin-antitoxin system</keyword>
<dbReference type="InterPro" id="IPR012933">
    <property type="entry name" value="HicA_mRNA_interferase"/>
</dbReference>
<dbReference type="Gene3D" id="3.30.920.30">
    <property type="entry name" value="Hypothetical protein"/>
    <property type="match status" value="1"/>
</dbReference>
<dbReference type="Pfam" id="PF07927">
    <property type="entry name" value="HicA_toxin"/>
    <property type="match status" value="1"/>
</dbReference>
<protein>
    <submittedName>
        <fullName evidence="8">Type II toxin-antitoxin system HicA family toxin</fullName>
    </submittedName>
</protein>
<keyword evidence="7" id="KW-0346">Stress response</keyword>
<dbReference type="InterPro" id="IPR038570">
    <property type="entry name" value="HicA_sf"/>
</dbReference>
<evidence type="ECO:0000256" key="1">
    <source>
        <dbReference type="ARBA" id="ARBA00006620"/>
    </source>
</evidence>
<sequence length="63" mass="7177">MPMTSKEMIKLLEANGFIYVKSGDGSHRKFRNPKTGRVTQVPFHNRALGKGLEHRILKQEGLK</sequence>
<keyword evidence="3" id="KW-0540">Nuclease</keyword>
<evidence type="ECO:0000256" key="6">
    <source>
        <dbReference type="ARBA" id="ARBA00022884"/>
    </source>
</evidence>
<proteinExistence type="inferred from homology"/>
<dbReference type="EMBL" id="JAQMFS010000062">
    <property type="protein sequence ID" value="MDB6186165.1"/>
    <property type="molecule type" value="Genomic_DNA"/>
</dbReference>
<dbReference type="Proteomes" id="UP001212217">
    <property type="component" value="Unassembled WGS sequence"/>
</dbReference>
<keyword evidence="5" id="KW-0378">Hydrolase</keyword>
<organism evidence="8 9">
    <name type="scientific">Gemella haemolysans</name>
    <dbReference type="NCBI Taxonomy" id="1379"/>
    <lineage>
        <taxon>Bacteria</taxon>
        <taxon>Bacillati</taxon>
        <taxon>Bacillota</taxon>
        <taxon>Bacilli</taxon>
        <taxon>Bacillales</taxon>
        <taxon>Gemellaceae</taxon>
        <taxon>Gemella</taxon>
    </lineage>
</organism>
<evidence type="ECO:0000256" key="4">
    <source>
        <dbReference type="ARBA" id="ARBA00022759"/>
    </source>
</evidence>
<comment type="caution">
    <text evidence="8">The sequence shown here is derived from an EMBL/GenBank/DDBJ whole genome shotgun (WGS) entry which is preliminary data.</text>
</comment>
<dbReference type="RefSeq" id="WP_271987392.1">
    <property type="nucleotide sequence ID" value="NZ_JAQMFS010000062.1"/>
</dbReference>
<evidence type="ECO:0000256" key="5">
    <source>
        <dbReference type="ARBA" id="ARBA00022801"/>
    </source>
</evidence>
<keyword evidence="6" id="KW-0694">RNA-binding</keyword>
<gene>
    <name evidence="8" type="ORF">PNO30_05120</name>
</gene>
<dbReference type="GO" id="GO:0003729">
    <property type="term" value="F:mRNA binding"/>
    <property type="evidence" value="ECO:0007669"/>
    <property type="project" value="InterPro"/>
</dbReference>
<evidence type="ECO:0000313" key="9">
    <source>
        <dbReference type="Proteomes" id="UP001212217"/>
    </source>
</evidence>
<keyword evidence="4" id="KW-0255">Endonuclease</keyword>
<evidence type="ECO:0000256" key="7">
    <source>
        <dbReference type="ARBA" id="ARBA00023016"/>
    </source>
</evidence>
<name>A0AAW6B6B6_9BACL</name>
<evidence type="ECO:0000256" key="2">
    <source>
        <dbReference type="ARBA" id="ARBA00022649"/>
    </source>
</evidence>
<dbReference type="AlphaFoldDB" id="A0AAW6B6B6"/>
<reference evidence="8" key="1">
    <citation type="submission" date="2023-08" db="EMBL/GenBank/DDBJ databases">
        <title>Dental plaque isolates bound by oral lectin ZG16B.</title>
        <authorList>
            <person name="Ghosh S."/>
        </authorList>
    </citation>
    <scope>NUCLEOTIDE SEQUENCE</scope>
    <source>
        <strain evidence="8">DP3_5B</strain>
    </source>
</reference>
<comment type="similarity">
    <text evidence="1">Belongs to the HicA mRNA interferase family.</text>
</comment>
<evidence type="ECO:0000256" key="3">
    <source>
        <dbReference type="ARBA" id="ARBA00022722"/>
    </source>
</evidence>
<dbReference type="GO" id="GO:0016787">
    <property type="term" value="F:hydrolase activity"/>
    <property type="evidence" value="ECO:0007669"/>
    <property type="project" value="UniProtKB-KW"/>
</dbReference>
<dbReference type="SUPFAM" id="SSF54786">
    <property type="entry name" value="YcfA/nrd intein domain"/>
    <property type="match status" value="1"/>
</dbReference>